<dbReference type="STRING" id="1121131.SAMN02745229_00970"/>
<proteinExistence type="predicted"/>
<accession>A0A1M5WA58</accession>
<evidence type="ECO:0000313" key="1">
    <source>
        <dbReference type="EMBL" id="SHH84351.1"/>
    </source>
</evidence>
<dbReference type="AlphaFoldDB" id="A0A1M5WA58"/>
<reference evidence="2" key="1">
    <citation type="submission" date="2016-11" db="EMBL/GenBank/DDBJ databases">
        <authorList>
            <person name="Varghese N."/>
            <person name="Submissions S."/>
        </authorList>
    </citation>
    <scope>NUCLEOTIDE SEQUENCE [LARGE SCALE GENOMIC DNA]</scope>
    <source>
        <strain evidence="2">DSM 3071</strain>
    </source>
</reference>
<organism evidence="1 2">
    <name type="scientific">Butyrivibrio fibrisolvens DSM 3071</name>
    <dbReference type="NCBI Taxonomy" id="1121131"/>
    <lineage>
        <taxon>Bacteria</taxon>
        <taxon>Bacillati</taxon>
        <taxon>Bacillota</taxon>
        <taxon>Clostridia</taxon>
        <taxon>Lachnospirales</taxon>
        <taxon>Lachnospiraceae</taxon>
        <taxon>Butyrivibrio</taxon>
    </lineage>
</organism>
<evidence type="ECO:0000313" key="2">
    <source>
        <dbReference type="Proteomes" id="UP000184278"/>
    </source>
</evidence>
<name>A0A1M5WA58_BUTFI</name>
<keyword evidence="2" id="KW-1185">Reference proteome</keyword>
<sequence length="49" mass="5743">MTINVNVIIYYCVNVITYAKNVKITDMLYINYAKEVIPYGQVTINRRGR</sequence>
<protein>
    <submittedName>
        <fullName evidence="1">Uncharacterized protein</fullName>
    </submittedName>
</protein>
<dbReference type="Proteomes" id="UP000184278">
    <property type="component" value="Unassembled WGS sequence"/>
</dbReference>
<dbReference type="EMBL" id="FQXK01000007">
    <property type="protein sequence ID" value="SHH84351.1"/>
    <property type="molecule type" value="Genomic_DNA"/>
</dbReference>
<gene>
    <name evidence="1" type="ORF">SAMN02745229_00970</name>
</gene>